<dbReference type="Gene3D" id="3.20.20.30">
    <property type="entry name" value="Luciferase-like domain"/>
    <property type="match status" value="1"/>
</dbReference>
<evidence type="ECO:0008006" key="3">
    <source>
        <dbReference type="Google" id="ProtNLM"/>
    </source>
</evidence>
<dbReference type="PATRIC" id="fig|1502723.3.peg.5177"/>
<reference evidence="2" key="1">
    <citation type="submission" date="2015-02" db="EMBL/GenBank/DDBJ databases">
        <title>Draft Genome of Frankia sp. CpI1-S.</title>
        <authorList>
            <person name="Oshone R.T."/>
            <person name="Ngom M."/>
            <person name="Ghodhbane-Gtari F."/>
            <person name="Gtari M."/>
            <person name="Morris K."/>
            <person name="Thomas K."/>
            <person name="Sen A."/>
            <person name="Tisa L.S."/>
        </authorList>
    </citation>
    <scope>NUCLEOTIDE SEQUENCE [LARGE SCALE GENOMIC DNA]</scope>
    <source>
        <strain evidence="2">CpI1-S</strain>
    </source>
</reference>
<organism evidence="1 2">
    <name type="scientific">Frankia torreyi</name>
    <dbReference type="NCBI Taxonomy" id="1856"/>
    <lineage>
        <taxon>Bacteria</taxon>
        <taxon>Bacillati</taxon>
        <taxon>Actinomycetota</taxon>
        <taxon>Actinomycetes</taxon>
        <taxon>Frankiales</taxon>
        <taxon>Frankiaceae</taxon>
        <taxon>Frankia</taxon>
    </lineage>
</organism>
<dbReference type="SUPFAM" id="SSF51679">
    <property type="entry name" value="Bacterial luciferase-like"/>
    <property type="match status" value="1"/>
</dbReference>
<dbReference type="AlphaFoldDB" id="A0A0D8B9C3"/>
<dbReference type="Proteomes" id="UP000032545">
    <property type="component" value="Unassembled WGS sequence"/>
</dbReference>
<gene>
    <name evidence="1" type="ORF">FF36_04982</name>
</gene>
<reference evidence="1 2" key="2">
    <citation type="journal article" date="2016" name="Genome Announc.">
        <title>Permanent Draft Genome Sequences for Two Variants of Frankia sp. Strain CpI1, the First Frankia Strain Isolated from Root Nodules of Comptonia peregrina.</title>
        <authorList>
            <person name="Oshone R."/>
            <person name="Hurst S.G.IV."/>
            <person name="Abebe-Akele F."/>
            <person name="Simpson S."/>
            <person name="Morris K."/>
            <person name="Thomas W.K."/>
            <person name="Tisa L.S."/>
        </authorList>
    </citation>
    <scope>NUCLEOTIDE SEQUENCE [LARGE SCALE GENOMIC DNA]</scope>
    <source>
        <strain evidence="2">CpI1-S</strain>
    </source>
</reference>
<dbReference type="GO" id="GO:0016705">
    <property type="term" value="F:oxidoreductase activity, acting on paired donors, with incorporation or reduction of molecular oxygen"/>
    <property type="evidence" value="ECO:0007669"/>
    <property type="project" value="InterPro"/>
</dbReference>
<dbReference type="InterPro" id="IPR036661">
    <property type="entry name" value="Luciferase-like_sf"/>
</dbReference>
<evidence type="ECO:0000313" key="1">
    <source>
        <dbReference type="EMBL" id="KJE20700.1"/>
    </source>
</evidence>
<dbReference type="RefSeq" id="WP_044887483.1">
    <property type="nucleotide sequence ID" value="NZ_JYFN01000053.1"/>
</dbReference>
<dbReference type="EMBL" id="JYFN01000053">
    <property type="protein sequence ID" value="KJE20700.1"/>
    <property type="molecule type" value="Genomic_DNA"/>
</dbReference>
<name>A0A0D8B9C3_9ACTN</name>
<proteinExistence type="predicted"/>
<sequence length="68" mass="7570">MLIQQAIVAYGDVETIHDRVRRHFEAGADHVCIQVLTTDPTALPDQQRRELAPALRQAATAPRGIPRN</sequence>
<comment type="caution">
    <text evidence="1">The sequence shown here is derived from an EMBL/GenBank/DDBJ whole genome shotgun (WGS) entry which is preliminary data.</text>
</comment>
<protein>
    <recommendedName>
        <fullName evidence="3">Luciferase-like monooxygenase</fullName>
    </recommendedName>
</protein>
<keyword evidence="2" id="KW-1185">Reference proteome</keyword>
<accession>A0A0D8B9C3</accession>
<evidence type="ECO:0000313" key="2">
    <source>
        <dbReference type="Proteomes" id="UP000032545"/>
    </source>
</evidence>